<reference evidence="1" key="1">
    <citation type="journal article" date="2014" name="Front. Microbiol.">
        <title>High frequency of phylogenetically diverse reductive dehalogenase-homologous genes in deep subseafloor sedimentary metagenomes.</title>
        <authorList>
            <person name="Kawai M."/>
            <person name="Futagami T."/>
            <person name="Toyoda A."/>
            <person name="Takaki Y."/>
            <person name="Nishi S."/>
            <person name="Hori S."/>
            <person name="Arai W."/>
            <person name="Tsubouchi T."/>
            <person name="Morono Y."/>
            <person name="Uchiyama I."/>
            <person name="Ito T."/>
            <person name="Fujiyama A."/>
            <person name="Inagaki F."/>
            <person name="Takami H."/>
        </authorList>
    </citation>
    <scope>NUCLEOTIDE SEQUENCE</scope>
    <source>
        <strain evidence="1">Expedition CK06-06</strain>
    </source>
</reference>
<dbReference type="AlphaFoldDB" id="X0WW60"/>
<sequence>MKLQFGVISPQDWGLPVVEAVSEEPIKGLGISPAELERRAQANTYEWLPGQFHE</sequence>
<name>X0WW60_9ZZZZ</name>
<comment type="caution">
    <text evidence="1">The sequence shown here is derived from an EMBL/GenBank/DDBJ whole genome shotgun (WGS) entry which is preliminary data.</text>
</comment>
<evidence type="ECO:0000313" key="1">
    <source>
        <dbReference type="EMBL" id="GAG27432.1"/>
    </source>
</evidence>
<gene>
    <name evidence="1" type="ORF">S01H1_52078</name>
</gene>
<organism evidence="1">
    <name type="scientific">marine sediment metagenome</name>
    <dbReference type="NCBI Taxonomy" id="412755"/>
    <lineage>
        <taxon>unclassified sequences</taxon>
        <taxon>metagenomes</taxon>
        <taxon>ecological metagenomes</taxon>
    </lineage>
</organism>
<dbReference type="EMBL" id="BARS01033646">
    <property type="protein sequence ID" value="GAG27432.1"/>
    <property type="molecule type" value="Genomic_DNA"/>
</dbReference>
<accession>X0WW60</accession>
<feature type="non-terminal residue" evidence="1">
    <location>
        <position position="54"/>
    </location>
</feature>
<proteinExistence type="predicted"/>
<protein>
    <submittedName>
        <fullName evidence="1">Uncharacterized protein</fullName>
    </submittedName>
</protein>